<dbReference type="EMBL" id="QWZQ01000020">
    <property type="protein sequence ID" value="RRK10467.1"/>
    <property type="molecule type" value="Genomic_DNA"/>
</dbReference>
<evidence type="ECO:0000313" key="2">
    <source>
        <dbReference type="Proteomes" id="UP000283633"/>
    </source>
</evidence>
<dbReference type="AlphaFoldDB" id="A0A426D7A2"/>
<sequence>MAFFTTIINNQMTATTCWVHFLIQTPTNQDKPVSPTKFHSIIDTYKLTLLRPPVQQKTGGST</sequence>
<evidence type="ECO:0000313" key="1">
    <source>
        <dbReference type="EMBL" id="RRK10467.1"/>
    </source>
</evidence>
<comment type="caution">
    <text evidence="1">The sequence shown here is derived from an EMBL/GenBank/DDBJ whole genome shotgun (WGS) entry which is preliminary data.</text>
</comment>
<proteinExistence type="predicted"/>
<protein>
    <submittedName>
        <fullName evidence="1">Uncharacterized protein</fullName>
    </submittedName>
</protein>
<organism evidence="1 2">
    <name type="scientific">Lactiplantibacillus garii</name>
    <dbReference type="NCBI Taxonomy" id="2306423"/>
    <lineage>
        <taxon>Bacteria</taxon>
        <taxon>Bacillati</taxon>
        <taxon>Bacillota</taxon>
        <taxon>Bacilli</taxon>
        <taxon>Lactobacillales</taxon>
        <taxon>Lactobacillaceae</taxon>
        <taxon>Lactiplantibacillus</taxon>
    </lineage>
</organism>
<reference evidence="1 2" key="1">
    <citation type="submission" date="2018-08" db="EMBL/GenBank/DDBJ databases">
        <title>Genome Lactobacillus garii FI11369.</title>
        <authorList>
            <person name="Diaz M."/>
            <person name="Narbad A."/>
        </authorList>
    </citation>
    <scope>NUCLEOTIDE SEQUENCE [LARGE SCALE GENOMIC DNA]</scope>
    <source>
        <strain evidence="1 2">FI11369</strain>
    </source>
</reference>
<name>A0A426D7A2_9LACO</name>
<keyword evidence="2" id="KW-1185">Reference proteome</keyword>
<dbReference type="Proteomes" id="UP000283633">
    <property type="component" value="Unassembled WGS sequence"/>
</dbReference>
<gene>
    <name evidence="1" type="ORF">D1831_07325</name>
</gene>
<accession>A0A426D7A2</accession>